<dbReference type="KEGG" id="ehx:EMIHUDRAFT_122765"/>
<keyword evidence="3" id="KW-1185">Reference proteome</keyword>
<dbReference type="Proteomes" id="UP000013827">
    <property type="component" value="Unassembled WGS sequence"/>
</dbReference>
<name>A0A0D3KNG2_EMIH1</name>
<dbReference type="EnsemblProtists" id="EOD37297">
    <property type="protein sequence ID" value="EOD37297"/>
    <property type="gene ID" value="EMIHUDRAFT_109933"/>
</dbReference>
<dbReference type="PaxDb" id="2903-EOD34515"/>
<dbReference type="EnsemblProtists" id="EOD34515">
    <property type="protein sequence ID" value="EOD34515"/>
    <property type="gene ID" value="EMIHUDRAFT_122765"/>
</dbReference>
<evidence type="ECO:0000313" key="2">
    <source>
        <dbReference type="EnsemblProtists" id="EOD37297"/>
    </source>
</evidence>
<dbReference type="RefSeq" id="XP_005789726.1">
    <property type="nucleotide sequence ID" value="XM_005789669.1"/>
</dbReference>
<dbReference type="HOGENOM" id="CLU_540185_0_0_1"/>
<protein>
    <recommendedName>
        <fullName evidence="4">AP2/ERF domain-containing protein</fullName>
    </recommendedName>
</protein>
<reference evidence="3" key="1">
    <citation type="journal article" date="2013" name="Nature">
        <title>Pan genome of the phytoplankton Emiliania underpins its global distribution.</title>
        <authorList>
            <person name="Read B.A."/>
            <person name="Kegel J."/>
            <person name="Klute M.J."/>
            <person name="Kuo A."/>
            <person name="Lefebvre S.C."/>
            <person name="Maumus F."/>
            <person name="Mayer C."/>
            <person name="Miller J."/>
            <person name="Monier A."/>
            <person name="Salamov A."/>
            <person name="Young J."/>
            <person name="Aguilar M."/>
            <person name="Claverie J.M."/>
            <person name="Frickenhaus S."/>
            <person name="Gonzalez K."/>
            <person name="Herman E.K."/>
            <person name="Lin Y.C."/>
            <person name="Napier J."/>
            <person name="Ogata H."/>
            <person name="Sarno A.F."/>
            <person name="Shmutz J."/>
            <person name="Schroeder D."/>
            <person name="de Vargas C."/>
            <person name="Verret F."/>
            <person name="von Dassow P."/>
            <person name="Valentin K."/>
            <person name="Van de Peer Y."/>
            <person name="Wheeler G."/>
            <person name="Dacks J.B."/>
            <person name="Delwiche C.F."/>
            <person name="Dyhrman S.T."/>
            <person name="Glockner G."/>
            <person name="John U."/>
            <person name="Richards T."/>
            <person name="Worden A.Z."/>
            <person name="Zhang X."/>
            <person name="Grigoriev I.V."/>
            <person name="Allen A.E."/>
            <person name="Bidle K."/>
            <person name="Borodovsky M."/>
            <person name="Bowler C."/>
            <person name="Brownlee C."/>
            <person name="Cock J.M."/>
            <person name="Elias M."/>
            <person name="Gladyshev V.N."/>
            <person name="Groth M."/>
            <person name="Guda C."/>
            <person name="Hadaegh A."/>
            <person name="Iglesias-Rodriguez M.D."/>
            <person name="Jenkins J."/>
            <person name="Jones B.M."/>
            <person name="Lawson T."/>
            <person name="Leese F."/>
            <person name="Lindquist E."/>
            <person name="Lobanov A."/>
            <person name="Lomsadze A."/>
            <person name="Malik S.B."/>
            <person name="Marsh M.E."/>
            <person name="Mackinder L."/>
            <person name="Mock T."/>
            <person name="Mueller-Roeber B."/>
            <person name="Pagarete A."/>
            <person name="Parker M."/>
            <person name="Probert I."/>
            <person name="Quesneville H."/>
            <person name="Raines C."/>
            <person name="Rensing S.A."/>
            <person name="Riano-Pachon D.M."/>
            <person name="Richier S."/>
            <person name="Rokitta S."/>
            <person name="Shiraiwa Y."/>
            <person name="Soanes D.M."/>
            <person name="van der Giezen M."/>
            <person name="Wahlund T.M."/>
            <person name="Williams B."/>
            <person name="Wilson W."/>
            <person name="Wolfe G."/>
            <person name="Wurch L.L."/>
        </authorList>
    </citation>
    <scope>NUCLEOTIDE SEQUENCE</scope>
</reference>
<dbReference type="AlphaFoldDB" id="A0A0D3KNG2"/>
<reference evidence="2" key="2">
    <citation type="submission" date="2024-10" db="UniProtKB">
        <authorList>
            <consortium name="EnsemblProtists"/>
        </authorList>
    </citation>
    <scope>IDENTIFICATION</scope>
</reference>
<dbReference type="GeneID" id="17279786"/>
<feature type="compositionally biased region" description="Pro residues" evidence="1">
    <location>
        <begin position="329"/>
        <end position="339"/>
    </location>
</feature>
<proteinExistence type="predicted"/>
<dbReference type="KEGG" id="ehx:EMIHUDRAFT_109933"/>
<sequence>MASHNGLECWMCLGGATHACPRCDVAYGTAVCLTCFEKAARQADTKRKLGRLRHDALDWSGAPRGERPLRPVDMATTPASPCQSCTRECLQSQLRLLPAPAPPLAAGPGGQQAPPVPVQVPAVEAAAATAAPATPAELAPLPAEAASPPAGGAAAPSAGSASWLTFLGTATAWVGGAVLEAAAEGLRRAKRRRCEGEQREGGGGGEDEAPPFGSSGRARLGGPSADEAGGGGAPPAAPAAQAAVRTITAAGAEAVRQADREGLSLATGGSNSGYKGVTYCPKRKGSKKYQLMATVGGKSVFLGWFATAEQAALFYARREAGRDTSDLTAPPPPPPPPAPSSAAGADAVRQAGREGLSLATSSSSNSGYKGVYYCPKRKGSKRYELKESVGGKVASLGFFATAEQAALFRARREAGRDTS</sequence>
<evidence type="ECO:0000256" key="1">
    <source>
        <dbReference type="SAM" id="MobiDB-lite"/>
    </source>
</evidence>
<organism evidence="2 3">
    <name type="scientific">Emiliania huxleyi (strain CCMP1516)</name>
    <dbReference type="NCBI Taxonomy" id="280463"/>
    <lineage>
        <taxon>Eukaryota</taxon>
        <taxon>Haptista</taxon>
        <taxon>Haptophyta</taxon>
        <taxon>Prymnesiophyceae</taxon>
        <taxon>Isochrysidales</taxon>
        <taxon>Noelaerhabdaceae</taxon>
        <taxon>Emiliania</taxon>
    </lineage>
</organism>
<dbReference type="GeneID" id="17282567"/>
<feature type="region of interest" description="Disordered" evidence="1">
    <location>
        <begin position="322"/>
        <end position="371"/>
    </location>
</feature>
<evidence type="ECO:0008006" key="4">
    <source>
        <dbReference type="Google" id="ProtNLM"/>
    </source>
</evidence>
<feature type="region of interest" description="Disordered" evidence="1">
    <location>
        <begin position="191"/>
        <end position="240"/>
    </location>
</feature>
<evidence type="ECO:0000313" key="3">
    <source>
        <dbReference type="Proteomes" id="UP000013827"/>
    </source>
</evidence>
<dbReference type="RefSeq" id="XP_005786944.1">
    <property type="nucleotide sequence ID" value="XM_005786887.1"/>
</dbReference>
<accession>A0A0D3KNG2</accession>